<dbReference type="PaxDb" id="411460-RUMTOR_00750"/>
<dbReference type="HOGENOM" id="CLU_095585_0_0_9"/>
<comment type="caution">
    <text evidence="1">The sequence shown here is derived from an EMBL/GenBank/DDBJ whole genome shotgun (WGS) entry which is preliminary data.</text>
</comment>
<name>A5KKJ7_9FIRM</name>
<evidence type="ECO:0000313" key="2">
    <source>
        <dbReference type="Proteomes" id="UP000003577"/>
    </source>
</evidence>
<evidence type="ECO:0000313" key="1">
    <source>
        <dbReference type="EMBL" id="EDK24948.1"/>
    </source>
</evidence>
<evidence type="ECO:0008006" key="3">
    <source>
        <dbReference type="Google" id="ProtNLM"/>
    </source>
</evidence>
<dbReference type="Proteomes" id="UP000003577">
    <property type="component" value="Unassembled WGS sequence"/>
</dbReference>
<proteinExistence type="predicted"/>
<reference evidence="1 2" key="1">
    <citation type="submission" date="2007-03" db="EMBL/GenBank/DDBJ databases">
        <authorList>
            <person name="Fulton L."/>
            <person name="Clifton S."/>
            <person name="Fulton B."/>
            <person name="Xu J."/>
            <person name="Minx P."/>
            <person name="Pepin K.H."/>
            <person name="Johnson M."/>
            <person name="Thiruvilangam P."/>
            <person name="Bhonagiri V."/>
            <person name="Nash W.E."/>
            <person name="Mardis E.R."/>
            <person name="Wilson R.K."/>
        </authorList>
    </citation>
    <scope>NUCLEOTIDE SEQUENCE [LARGE SCALE GENOMIC DNA]</scope>
    <source>
        <strain evidence="1 2">ATCC 27756</strain>
    </source>
</reference>
<sequence length="184" mass="21754">MQTGVKNMKAIKHFQTITKHKILVMQECFRVGLYRQGLLHDLSKYGWTEFRVGCRYYQGTRSPNNAEREDKGYSSAWLHHKGRNKHHYEYWLDYDSHGEGKLVGMKMPVRYVVEMFMDRIAACKVYKGAAYKDSDPLIYYNSGKAGDMMHKDTRKLLEKLLHMLAEQGEETVFCYVRREILKKK</sequence>
<accession>A5KKJ7</accession>
<dbReference type="EMBL" id="AAVP02000002">
    <property type="protein sequence ID" value="EDK24948.1"/>
    <property type="molecule type" value="Genomic_DNA"/>
</dbReference>
<organism evidence="1 2">
    <name type="scientific">[Ruminococcus] torques ATCC 27756</name>
    <dbReference type="NCBI Taxonomy" id="411460"/>
    <lineage>
        <taxon>Bacteria</taxon>
        <taxon>Bacillati</taxon>
        <taxon>Bacillota</taxon>
        <taxon>Clostridia</taxon>
        <taxon>Lachnospirales</taxon>
        <taxon>Lachnospiraceae</taxon>
        <taxon>Mediterraneibacter</taxon>
    </lineage>
</organism>
<dbReference type="Pfam" id="PF18907">
    <property type="entry name" value="DUF5662"/>
    <property type="match status" value="1"/>
</dbReference>
<dbReference type="InterPro" id="IPR043721">
    <property type="entry name" value="DUF5662"/>
</dbReference>
<protein>
    <recommendedName>
        <fullName evidence="3">Catalase</fullName>
    </recommendedName>
</protein>
<dbReference type="AlphaFoldDB" id="A5KKJ7"/>
<gene>
    <name evidence="1" type="ORF">RUMTOR_00750</name>
</gene>
<reference evidence="1 2" key="2">
    <citation type="submission" date="2007-04" db="EMBL/GenBank/DDBJ databases">
        <title>Draft genome sequence of Ruminococcus torques (ATCC 27756).</title>
        <authorList>
            <person name="Sudarsanam P."/>
            <person name="Ley R."/>
            <person name="Guruge J."/>
            <person name="Turnbaugh P.J."/>
            <person name="Mahowald M."/>
            <person name="Liep D."/>
            <person name="Gordon J."/>
        </authorList>
    </citation>
    <scope>NUCLEOTIDE SEQUENCE [LARGE SCALE GENOMIC DNA]</scope>
    <source>
        <strain evidence="1 2">ATCC 27756</strain>
    </source>
</reference>